<feature type="transmembrane region" description="Helical" evidence="1">
    <location>
        <begin position="138"/>
        <end position="155"/>
    </location>
</feature>
<reference evidence="2" key="1">
    <citation type="submission" date="2023-06" db="EMBL/GenBank/DDBJ databases">
        <title>Genome sequence of Nocardioides sp. SOB44.</title>
        <authorList>
            <person name="Zhang G."/>
        </authorList>
    </citation>
    <scope>NUCLEOTIDE SEQUENCE</scope>
    <source>
        <strain evidence="2">SOB44</strain>
    </source>
</reference>
<gene>
    <name evidence="2" type="ORF">QWJ41_17475</name>
</gene>
<dbReference type="RefSeq" id="WP_302709720.1">
    <property type="nucleotide sequence ID" value="NZ_JAULSC010000022.1"/>
</dbReference>
<feature type="transmembrane region" description="Helical" evidence="1">
    <location>
        <begin position="161"/>
        <end position="179"/>
    </location>
</feature>
<dbReference type="Proteomes" id="UP001168363">
    <property type="component" value="Unassembled WGS sequence"/>
</dbReference>
<name>A0ABT8TU77_9ACTN</name>
<dbReference type="EMBL" id="JAULSC010000022">
    <property type="protein sequence ID" value="MDO3397521.1"/>
    <property type="molecule type" value="Genomic_DNA"/>
</dbReference>
<sequence>MLSARLTQAAGALALVGGSAWVVAIVVHALQPEGCVGDECLVRPQREATSATSWLIVLSGVALLAFVAALLAVLAQIGELGWIGVAGLATCASGIVVLAVMALPTFQDQTRPLPGLVAVAVGLALVGWTVLRSSVVPTWTGIGLLAGVLLLAGVSEQNSRVLLALPFGIAWLIAGVVLLQRFRTEVETDPHPASGARPDVGG</sequence>
<keyword evidence="1" id="KW-1133">Transmembrane helix</keyword>
<evidence type="ECO:0000256" key="1">
    <source>
        <dbReference type="SAM" id="Phobius"/>
    </source>
</evidence>
<keyword evidence="1" id="KW-0812">Transmembrane</keyword>
<keyword evidence="3" id="KW-1185">Reference proteome</keyword>
<evidence type="ECO:0000313" key="3">
    <source>
        <dbReference type="Proteomes" id="UP001168363"/>
    </source>
</evidence>
<keyword evidence="1" id="KW-0472">Membrane</keyword>
<feature type="transmembrane region" description="Helical" evidence="1">
    <location>
        <begin position="112"/>
        <end position="131"/>
    </location>
</feature>
<protein>
    <recommendedName>
        <fullName evidence="4">DUF998 domain-containing protein</fullName>
    </recommendedName>
</protein>
<comment type="caution">
    <text evidence="2">The sequence shown here is derived from an EMBL/GenBank/DDBJ whole genome shotgun (WGS) entry which is preliminary data.</text>
</comment>
<organism evidence="2 3">
    <name type="scientific">Nocardioides cremeus</name>
    <dbReference type="NCBI Taxonomy" id="3058044"/>
    <lineage>
        <taxon>Bacteria</taxon>
        <taxon>Bacillati</taxon>
        <taxon>Actinomycetota</taxon>
        <taxon>Actinomycetes</taxon>
        <taxon>Propionibacteriales</taxon>
        <taxon>Nocardioidaceae</taxon>
        <taxon>Nocardioides</taxon>
    </lineage>
</organism>
<evidence type="ECO:0000313" key="2">
    <source>
        <dbReference type="EMBL" id="MDO3397521.1"/>
    </source>
</evidence>
<feature type="transmembrane region" description="Helical" evidence="1">
    <location>
        <begin position="12"/>
        <end position="31"/>
    </location>
</feature>
<feature type="transmembrane region" description="Helical" evidence="1">
    <location>
        <begin position="51"/>
        <end position="75"/>
    </location>
</feature>
<accession>A0ABT8TU77</accession>
<feature type="transmembrane region" description="Helical" evidence="1">
    <location>
        <begin position="82"/>
        <end position="106"/>
    </location>
</feature>
<evidence type="ECO:0008006" key="4">
    <source>
        <dbReference type="Google" id="ProtNLM"/>
    </source>
</evidence>
<proteinExistence type="predicted"/>